<dbReference type="Pfam" id="PF00501">
    <property type="entry name" value="AMP-binding"/>
    <property type="match status" value="1"/>
</dbReference>
<reference evidence="7 8" key="1">
    <citation type="submission" date="2017-08" db="EMBL/GenBank/DDBJ databases">
        <title>Infants hospitalized years apart are colonized by the same room-sourced microbial strains.</title>
        <authorList>
            <person name="Brooks B."/>
            <person name="Olm M.R."/>
            <person name="Firek B.A."/>
            <person name="Baker R."/>
            <person name="Thomas B.C."/>
            <person name="Morowitz M.J."/>
            <person name="Banfield J.F."/>
        </authorList>
    </citation>
    <scope>NUCLEOTIDE SEQUENCE [LARGE SCALE GENOMIC DNA]</scope>
    <source>
        <strain evidence="7">S2_003_000_R1_3</strain>
    </source>
</reference>
<evidence type="ECO:0000259" key="6">
    <source>
        <dbReference type="Pfam" id="PF00501"/>
    </source>
</evidence>
<dbReference type="InterPro" id="IPR000873">
    <property type="entry name" value="AMP-dep_synth/lig_dom"/>
</dbReference>
<dbReference type="GO" id="GO:0004467">
    <property type="term" value="F:long-chain fatty acid-CoA ligase activity"/>
    <property type="evidence" value="ECO:0007669"/>
    <property type="project" value="TreeGrafter"/>
</dbReference>
<feature type="domain" description="AMP-dependent synthetase/ligase" evidence="6">
    <location>
        <begin position="29"/>
        <end position="436"/>
    </location>
</feature>
<evidence type="ECO:0000256" key="2">
    <source>
        <dbReference type="ARBA" id="ARBA00022598"/>
    </source>
</evidence>
<comment type="similarity">
    <text evidence="1">Belongs to the ATP-dependent AMP-binding enzyme family.</text>
</comment>
<dbReference type="SUPFAM" id="SSF56801">
    <property type="entry name" value="Acetyl-CoA synthetase-like"/>
    <property type="match status" value="1"/>
</dbReference>
<evidence type="ECO:0000313" key="8">
    <source>
        <dbReference type="Proteomes" id="UP000249432"/>
    </source>
</evidence>
<dbReference type="PANTHER" id="PTHR43272:SF32">
    <property type="entry name" value="AMP-DEPENDENT SYNTHETASE_LIGASE DOMAIN-CONTAINING PROTEIN"/>
    <property type="match status" value="1"/>
</dbReference>
<proteinExistence type="inferred from homology"/>
<dbReference type="Gene3D" id="3.40.50.12780">
    <property type="entry name" value="N-terminal domain of ligase-like"/>
    <property type="match status" value="1"/>
</dbReference>
<dbReference type="RefSeq" id="WP_303734851.1">
    <property type="nucleotide sequence ID" value="NZ_CAKZHK010000009.1"/>
</dbReference>
<dbReference type="Pfam" id="PF23562">
    <property type="entry name" value="AMP-binding_C_3"/>
    <property type="match status" value="1"/>
</dbReference>
<evidence type="ECO:0000313" key="7">
    <source>
        <dbReference type="EMBL" id="PZR04831.1"/>
    </source>
</evidence>
<dbReference type="AlphaFoldDB" id="A0A2W5V4C5"/>
<sequence>MQESSTKALYSVGENETCLTAVLENNKRRPKLALFTRPKNFEWVSVTSEEFIAEVMAVAKGLIANGVEHGDRVALLSETRYEWTVMDFAIWAAGAVTVPIYGSSSASQIQWIIEDSGTVFAITETREHTELMRFLELDSDGKPRLKGSPTKLRRILEFNSSALDTLAFEGRDVSDDIVWERIHSTKSSDLASLVYTSGTTGRPKGCRLTHANWLAEARSLLTHNIGRTIARPGMRYITFLPLAHVFARAISLAMAVGGAQQSHWSDFSTISIEFQRAQPNLILGVPRVFEKVRNGVQAQAKSKGPLGMLLFARAEATAIQYSKALDDGGPSRVLRWRRALYDRLMYRKVRAAMGGAVQFGISGGSAMNPELLHFFRGIGTTVYEGYGLTESAAAFCVNYDDNIIGTVGRPSGGCSARISKGGEVCLKGPVVFDGYWNNEEATKECFDDDGYFHTGDLGEILDSGHIKITGRKKELLVTAGGKNVSPGPLEDRIRTHPLISQVMLVGDGQPFIGCLVTLDEVALEKWKRDHGINDNVSNRELHANPVLRAEIQDAINDANSTVSHAEAVKKFHILDRDFTEEEGELTATLKVKRHVVMQHFARDIANLYQN</sequence>
<accession>A0A2W5V4C5</accession>
<dbReference type="GO" id="GO:0016020">
    <property type="term" value="C:membrane"/>
    <property type="evidence" value="ECO:0007669"/>
    <property type="project" value="TreeGrafter"/>
</dbReference>
<evidence type="ECO:0000256" key="5">
    <source>
        <dbReference type="ARBA" id="ARBA00032875"/>
    </source>
</evidence>
<gene>
    <name evidence="7" type="ORF">DI525_05985</name>
</gene>
<name>A0A2W5V4C5_9CORY</name>
<dbReference type="InterPro" id="IPR042099">
    <property type="entry name" value="ANL_N_sf"/>
</dbReference>
<dbReference type="PROSITE" id="PS00455">
    <property type="entry name" value="AMP_BINDING"/>
    <property type="match status" value="1"/>
</dbReference>
<keyword evidence="3" id="KW-0276">Fatty acid metabolism</keyword>
<protein>
    <recommendedName>
        <fullName evidence="5">Acyl-CoA synthetase</fullName>
    </recommendedName>
</protein>
<keyword evidence="2 7" id="KW-0436">Ligase</keyword>
<dbReference type="InterPro" id="IPR020845">
    <property type="entry name" value="AMP-binding_CS"/>
</dbReference>
<keyword evidence="4" id="KW-0443">Lipid metabolism</keyword>
<evidence type="ECO:0000256" key="1">
    <source>
        <dbReference type="ARBA" id="ARBA00006432"/>
    </source>
</evidence>
<comment type="caution">
    <text evidence="7">The sequence shown here is derived from an EMBL/GenBank/DDBJ whole genome shotgun (WGS) entry which is preliminary data.</text>
</comment>
<evidence type="ECO:0000256" key="3">
    <source>
        <dbReference type="ARBA" id="ARBA00022832"/>
    </source>
</evidence>
<dbReference type="Proteomes" id="UP000249432">
    <property type="component" value="Unassembled WGS sequence"/>
</dbReference>
<dbReference type="CDD" id="cd05907">
    <property type="entry name" value="VL_LC_FACS_like"/>
    <property type="match status" value="1"/>
</dbReference>
<dbReference type="PANTHER" id="PTHR43272">
    <property type="entry name" value="LONG-CHAIN-FATTY-ACID--COA LIGASE"/>
    <property type="match status" value="1"/>
</dbReference>
<evidence type="ECO:0000256" key="4">
    <source>
        <dbReference type="ARBA" id="ARBA00023098"/>
    </source>
</evidence>
<dbReference type="EMBL" id="QFRA01000012">
    <property type="protein sequence ID" value="PZR04831.1"/>
    <property type="molecule type" value="Genomic_DNA"/>
</dbReference>
<organism evidence="7 8">
    <name type="scientific">Corynebacterium kroppenstedtii</name>
    <dbReference type="NCBI Taxonomy" id="161879"/>
    <lineage>
        <taxon>Bacteria</taxon>
        <taxon>Bacillati</taxon>
        <taxon>Actinomycetota</taxon>
        <taxon>Actinomycetes</taxon>
        <taxon>Mycobacteriales</taxon>
        <taxon>Corynebacteriaceae</taxon>
        <taxon>Corynebacterium</taxon>
    </lineage>
</organism>